<comment type="caution">
    <text evidence="2">The sequence shown here is derived from an EMBL/GenBank/DDBJ whole genome shotgun (WGS) entry which is preliminary data.</text>
</comment>
<evidence type="ECO:0000256" key="1">
    <source>
        <dbReference type="SAM" id="MobiDB-lite"/>
    </source>
</evidence>
<dbReference type="Proteomes" id="UP000319257">
    <property type="component" value="Unassembled WGS sequence"/>
</dbReference>
<feature type="region of interest" description="Disordered" evidence="1">
    <location>
        <begin position="27"/>
        <end position="52"/>
    </location>
</feature>
<dbReference type="AlphaFoldDB" id="A0A507AQT3"/>
<organism evidence="2 3">
    <name type="scientific">Thyridium curvatum</name>
    <dbReference type="NCBI Taxonomy" id="1093900"/>
    <lineage>
        <taxon>Eukaryota</taxon>
        <taxon>Fungi</taxon>
        <taxon>Dikarya</taxon>
        <taxon>Ascomycota</taxon>
        <taxon>Pezizomycotina</taxon>
        <taxon>Sordariomycetes</taxon>
        <taxon>Sordariomycetidae</taxon>
        <taxon>Thyridiales</taxon>
        <taxon>Thyridiaceae</taxon>
        <taxon>Thyridium</taxon>
    </lineage>
</organism>
<dbReference type="InParanoid" id="A0A507AQT3"/>
<name>A0A507AQT3_9PEZI</name>
<reference evidence="2 3" key="1">
    <citation type="submission" date="2019-06" db="EMBL/GenBank/DDBJ databases">
        <title>Draft genome sequence of the filamentous fungus Phialemoniopsis curvata isolated from diesel fuel.</title>
        <authorList>
            <person name="Varaljay V.A."/>
            <person name="Lyon W.J."/>
            <person name="Crouch A.L."/>
            <person name="Drake C.E."/>
            <person name="Hollomon J.M."/>
            <person name="Nadeau L.J."/>
            <person name="Nunn H.S."/>
            <person name="Stevenson B.S."/>
            <person name="Bojanowski C.L."/>
            <person name="Crookes-Goodson W.J."/>
        </authorList>
    </citation>
    <scope>NUCLEOTIDE SEQUENCE [LARGE SCALE GENOMIC DNA]</scope>
    <source>
        <strain evidence="2 3">D216</strain>
    </source>
</reference>
<keyword evidence="3" id="KW-1185">Reference proteome</keyword>
<proteinExistence type="predicted"/>
<dbReference type="GeneID" id="41968797"/>
<accession>A0A507AQT3</accession>
<protein>
    <submittedName>
        <fullName evidence="2">Uncharacterized protein</fullName>
    </submittedName>
</protein>
<evidence type="ECO:0000313" key="2">
    <source>
        <dbReference type="EMBL" id="TPX10153.1"/>
    </source>
</evidence>
<sequence length="93" mass="9399">MSSYIVNFTTAPLRAATSAAVRTAATRPSTSLASAGQRSAMSTTSGTAAPGTFSLANKRTRILVATGLFTGGFVDGALYMKYTGNGASGKKQA</sequence>
<dbReference type="RefSeq" id="XP_030991864.1">
    <property type="nucleotide sequence ID" value="XM_031135419.1"/>
</dbReference>
<evidence type="ECO:0000313" key="3">
    <source>
        <dbReference type="Proteomes" id="UP000319257"/>
    </source>
</evidence>
<dbReference type="EMBL" id="SKBQ01000005">
    <property type="protein sequence ID" value="TPX10153.1"/>
    <property type="molecule type" value="Genomic_DNA"/>
</dbReference>
<feature type="compositionally biased region" description="Polar residues" evidence="1">
    <location>
        <begin position="32"/>
        <end position="47"/>
    </location>
</feature>
<gene>
    <name evidence="2" type="ORF">E0L32_001350</name>
</gene>